<comment type="caution">
    <text evidence="1">The sequence shown here is derived from an EMBL/GenBank/DDBJ whole genome shotgun (WGS) entry which is preliminary data.</text>
</comment>
<name>A0ABU6HX06_9FLAO</name>
<sequence>MDASTNNDSTINDGKGLIFPRTDLTQFTFKTANADGILFPTYFDGMVVYNSGTGNTVSGNGIVTSVTPGFYYFSNPNGAANQNLTTGQWLPLGQSPKVNIGTTETVTSTSINNAQVYAIRGSFTADGSTTSVNIPAPTGMTALYGITIFKAGTNSVYDRSLYSYTVATTPGNAITGSPNIAVVYPAGTYDYVLEYFK</sequence>
<evidence type="ECO:0000313" key="1">
    <source>
        <dbReference type="EMBL" id="MEC3877595.1"/>
    </source>
</evidence>
<gene>
    <name evidence="1" type="ORF">SOP96_17910</name>
</gene>
<proteinExistence type="predicted"/>
<evidence type="ECO:0000313" key="2">
    <source>
        <dbReference type="Proteomes" id="UP001348397"/>
    </source>
</evidence>
<dbReference type="RefSeq" id="WP_326322260.1">
    <property type="nucleotide sequence ID" value="NZ_JAYLAA010000059.1"/>
</dbReference>
<reference evidence="1 2" key="1">
    <citation type="submission" date="2024-01" db="EMBL/GenBank/DDBJ databases">
        <title>Chryseobacterium sp. T9W2-O.</title>
        <authorList>
            <person name="Maltman C."/>
        </authorList>
    </citation>
    <scope>NUCLEOTIDE SEQUENCE [LARGE SCALE GENOMIC DNA]</scope>
    <source>
        <strain evidence="1 2">T9W2-O</strain>
    </source>
</reference>
<evidence type="ECO:0008006" key="3">
    <source>
        <dbReference type="Google" id="ProtNLM"/>
    </source>
</evidence>
<protein>
    <recommendedName>
        <fullName evidence="3">C1q domain-containing protein</fullName>
    </recommendedName>
</protein>
<dbReference type="EMBL" id="JAYLAA010000059">
    <property type="protein sequence ID" value="MEC3877595.1"/>
    <property type="molecule type" value="Genomic_DNA"/>
</dbReference>
<organism evidence="1 2">
    <name type="scientific">Chryseobacterium salviniae</name>
    <dbReference type="NCBI Taxonomy" id="3101750"/>
    <lineage>
        <taxon>Bacteria</taxon>
        <taxon>Pseudomonadati</taxon>
        <taxon>Bacteroidota</taxon>
        <taxon>Flavobacteriia</taxon>
        <taxon>Flavobacteriales</taxon>
        <taxon>Weeksellaceae</taxon>
        <taxon>Chryseobacterium group</taxon>
        <taxon>Chryseobacterium</taxon>
    </lineage>
</organism>
<keyword evidence="2" id="KW-1185">Reference proteome</keyword>
<accession>A0ABU6HX06</accession>
<dbReference type="Proteomes" id="UP001348397">
    <property type="component" value="Unassembled WGS sequence"/>
</dbReference>